<accession>A0ACC0CLM1</accession>
<name>A0ACC0CLM1_9PEZI</name>
<gene>
    <name evidence="1" type="ORF">F4821DRAFT_265115</name>
</gene>
<evidence type="ECO:0000313" key="2">
    <source>
        <dbReference type="Proteomes" id="UP001497680"/>
    </source>
</evidence>
<dbReference type="EMBL" id="MU394402">
    <property type="protein sequence ID" value="KAI6081251.1"/>
    <property type="molecule type" value="Genomic_DNA"/>
</dbReference>
<comment type="caution">
    <text evidence="1">The sequence shown here is derived from an EMBL/GenBank/DDBJ whole genome shotgun (WGS) entry which is preliminary data.</text>
</comment>
<organism evidence="1 2">
    <name type="scientific">Hypoxylon rubiginosum</name>
    <dbReference type="NCBI Taxonomy" id="110542"/>
    <lineage>
        <taxon>Eukaryota</taxon>
        <taxon>Fungi</taxon>
        <taxon>Dikarya</taxon>
        <taxon>Ascomycota</taxon>
        <taxon>Pezizomycotina</taxon>
        <taxon>Sordariomycetes</taxon>
        <taxon>Xylariomycetidae</taxon>
        <taxon>Xylariales</taxon>
        <taxon>Hypoxylaceae</taxon>
        <taxon>Hypoxylon</taxon>
    </lineage>
</organism>
<proteinExistence type="predicted"/>
<protein>
    <submittedName>
        <fullName evidence="1">Uncharacterized protein</fullName>
    </submittedName>
</protein>
<reference evidence="1 2" key="1">
    <citation type="journal article" date="2022" name="New Phytol.">
        <title>Ecological generalism drives hyperdiversity of secondary metabolite gene clusters in xylarialean endophytes.</title>
        <authorList>
            <person name="Franco M.E.E."/>
            <person name="Wisecaver J.H."/>
            <person name="Arnold A.E."/>
            <person name="Ju Y.M."/>
            <person name="Slot J.C."/>
            <person name="Ahrendt S."/>
            <person name="Moore L.P."/>
            <person name="Eastman K.E."/>
            <person name="Scott K."/>
            <person name="Konkel Z."/>
            <person name="Mondo S.J."/>
            <person name="Kuo A."/>
            <person name="Hayes R.D."/>
            <person name="Haridas S."/>
            <person name="Andreopoulos B."/>
            <person name="Riley R."/>
            <person name="LaButti K."/>
            <person name="Pangilinan J."/>
            <person name="Lipzen A."/>
            <person name="Amirebrahimi M."/>
            <person name="Yan J."/>
            <person name="Adam C."/>
            <person name="Keymanesh K."/>
            <person name="Ng V."/>
            <person name="Louie K."/>
            <person name="Northen T."/>
            <person name="Drula E."/>
            <person name="Henrissat B."/>
            <person name="Hsieh H.M."/>
            <person name="Youens-Clark K."/>
            <person name="Lutzoni F."/>
            <person name="Miadlikowska J."/>
            <person name="Eastwood D.C."/>
            <person name="Hamelin R.C."/>
            <person name="Grigoriev I.V."/>
            <person name="U'Ren J.M."/>
        </authorList>
    </citation>
    <scope>NUCLEOTIDE SEQUENCE [LARGE SCALE GENOMIC DNA]</scope>
    <source>
        <strain evidence="1 2">ER1909</strain>
    </source>
</reference>
<keyword evidence="2" id="KW-1185">Reference proteome</keyword>
<evidence type="ECO:0000313" key="1">
    <source>
        <dbReference type="EMBL" id="KAI6081251.1"/>
    </source>
</evidence>
<sequence>MSLIPRPQNCFLQFQTYSRWEMAALQARVGKTGTQVQFTKLLALMWNELLPEKQKEFWRKISEKENDLFKRTYPQYKLQKKKKGNGEEEDGDEDYDKKPGKPRKLLSKGLPGFLKIEDIARDYHKEAKANGWWMLYPIPENHPSGFQEWNISDYDGSPLVQPKDFKEPTDLEEMGNKRKESSIDSSESGKAKKTGQGQKASAALTMSSISSSPYRGPTQQTHAQYRAPMVEKPTDNSATGSEQERNGKDRNENPNTRLLAFLAQYNRSQERANGSSTNATSSQAKPNQPPPTKQAVNEPARQGLLPDFEDLGNIYDVSDDDDDGDLFAAPDPEPTAEVQEPHSTEGHFVEGPSSLHEANASAFGQAALMPPEPTNEAGNGQLQEWFVPDSPDLTQEDFRRRKRMKKNVQWTPSQTMIAHELDQNLEAVVPEASTNYGPITFDGNGQEESVLSQAASKTASDLPDPTGKDFQLGQSPEPKFSEVGTNYKDCAPDALGDDGMEVDIPKDPLQPINEGANNPVLENILDPHLAPQLPNPTMGDQPDESHATGGNNQAEAISPSPPTNEADDSQVEDDHFPSFRNPTNELTDIVNMDFGDLGADFNNGQFFGDSYMDEWKL</sequence>
<dbReference type="Proteomes" id="UP001497680">
    <property type="component" value="Unassembled WGS sequence"/>
</dbReference>